<comment type="subunit">
    <text evidence="4">Monomer.</text>
</comment>
<evidence type="ECO:0000256" key="13">
    <source>
        <dbReference type="ARBA" id="ARBA00023268"/>
    </source>
</evidence>
<dbReference type="AlphaFoldDB" id="A0A1I4TKR0"/>
<dbReference type="Gene3D" id="1.10.1040.50">
    <property type="match status" value="1"/>
</dbReference>
<dbReference type="GO" id="GO:0006635">
    <property type="term" value="P:fatty acid beta-oxidation"/>
    <property type="evidence" value="ECO:0007669"/>
    <property type="project" value="UniProtKB-UniPathway"/>
</dbReference>
<comment type="pathway">
    <text evidence="2">Lipid metabolism; fatty acid beta-oxidation.</text>
</comment>
<dbReference type="InterPro" id="IPR029045">
    <property type="entry name" value="ClpP/crotonase-like_dom_sf"/>
</dbReference>
<keyword evidence="13" id="KW-0511">Multifunctional enzyme</keyword>
<dbReference type="GO" id="GO:0016853">
    <property type="term" value="F:isomerase activity"/>
    <property type="evidence" value="ECO:0007669"/>
    <property type="project" value="UniProtKB-KW"/>
</dbReference>
<dbReference type="Proteomes" id="UP000199144">
    <property type="component" value="Unassembled WGS sequence"/>
</dbReference>
<keyword evidence="11" id="KW-0413">Isomerase</keyword>
<dbReference type="STRING" id="254406.SAMN04488042_1187"/>
<dbReference type="SUPFAM" id="SSF52096">
    <property type="entry name" value="ClpP/crotonase"/>
    <property type="match status" value="1"/>
</dbReference>
<dbReference type="InterPro" id="IPR036291">
    <property type="entry name" value="NAD(P)-bd_dom_sf"/>
</dbReference>
<protein>
    <submittedName>
        <fullName evidence="18">3-hydroxyacyl-CoA dehydrogenase</fullName>
    </submittedName>
</protein>
<evidence type="ECO:0000313" key="19">
    <source>
        <dbReference type="Proteomes" id="UP000199144"/>
    </source>
</evidence>
<feature type="domain" description="3-hydroxyacyl-CoA dehydrogenase C-terminal" evidence="16">
    <location>
        <begin position="601"/>
        <end position="682"/>
    </location>
</feature>
<keyword evidence="5" id="KW-0276">Fatty acid metabolism</keyword>
<evidence type="ECO:0000256" key="10">
    <source>
        <dbReference type="ARBA" id="ARBA00023140"/>
    </source>
</evidence>
<dbReference type="PANTHER" id="PTHR23309">
    <property type="entry name" value="3-HYDROXYACYL-COA DEHYROGENASE"/>
    <property type="match status" value="1"/>
</dbReference>
<comment type="catalytic activity">
    <reaction evidence="14">
        <text>a (3S)-3-hydroxyacyl-CoA + NAD(+) = a 3-oxoacyl-CoA + NADH + H(+)</text>
        <dbReference type="Rhea" id="RHEA:22432"/>
        <dbReference type="ChEBI" id="CHEBI:15378"/>
        <dbReference type="ChEBI" id="CHEBI:57318"/>
        <dbReference type="ChEBI" id="CHEBI:57540"/>
        <dbReference type="ChEBI" id="CHEBI:57945"/>
        <dbReference type="ChEBI" id="CHEBI:90726"/>
        <dbReference type="EC" id="1.1.1.35"/>
    </reaction>
</comment>
<evidence type="ECO:0000256" key="11">
    <source>
        <dbReference type="ARBA" id="ARBA00023235"/>
    </source>
</evidence>
<dbReference type="Pfam" id="PF02737">
    <property type="entry name" value="3HCDH_N"/>
    <property type="match status" value="1"/>
</dbReference>
<keyword evidence="7" id="KW-0560">Oxidoreductase</keyword>
<reference evidence="18 19" key="1">
    <citation type="submission" date="2016-10" db="EMBL/GenBank/DDBJ databases">
        <authorList>
            <person name="de Groot N.N."/>
        </authorList>
    </citation>
    <scope>NUCLEOTIDE SEQUENCE [LARGE SCALE GENOMIC DNA]</scope>
    <source>
        <strain evidence="18 19">DSM 15283</strain>
    </source>
</reference>
<dbReference type="SUPFAM" id="SSF51735">
    <property type="entry name" value="NAD(P)-binding Rossmann-fold domains"/>
    <property type="match status" value="1"/>
</dbReference>
<keyword evidence="8" id="KW-0520">NAD</keyword>
<keyword evidence="19" id="KW-1185">Reference proteome</keyword>
<dbReference type="PROSITE" id="PS00166">
    <property type="entry name" value="ENOYL_COA_HYDRATASE"/>
    <property type="match status" value="1"/>
</dbReference>
<comment type="subcellular location">
    <subcellularLocation>
        <location evidence="1">Peroxisome</location>
    </subcellularLocation>
</comment>
<dbReference type="Pfam" id="PF00378">
    <property type="entry name" value="ECH_1"/>
    <property type="match status" value="1"/>
</dbReference>
<gene>
    <name evidence="18" type="ORF">SAMN04488042_1187</name>
</gene>
<evidence type="ECO:0000256" key="9">
    <source>
        <dbReference type="ARBA" id="ARBA00023098"/>
    </source>
</evidence>
<evidence type="ECO:0000256" key="5">
    <source>
        <dbReference type="ARBA" id="ARBA00022832"/>
    </source>
</evidence>
<dbReference type="Gene3D" id="3.90.226.10">
    <property type="entry name" value="2-enoyl-CoA Hydratase, Chain A, domain 1"/>
    <property type="match status" value="1"/>
</dbReference>
<dbReference type="OrthoDB" id="9771883at2"/>
<accession>A0A1I4TKR0</accession>
<evidence type="ECO:0000256" key="6">
    <source>
        <dbReference type="ARBA" id="ARBA00022963"/>
    </source>
</evidence>
<evidence type="ECO:0000256" key="12">
    <source>
        <dbReference type="ARBA" id="ARBA00023239"/>
    </source>
</evidence>
<dbReference type="InterPro" id="IPR001753">
    <property type="entry name" value="Enoyl-CoA_hydra/iso"/>
</dbReference>
<evidence type="ECO:0000259" key="17">
    <source>
        <dbReference type="Pfam" id="PF02737"/>
    </source>
</evidence>
<feature type="domain" description="3-hydroxyacyl-CoA dehydrogenase NAD binding" evidence="17">
    <location>
        <begin position="295"/>
        <end position="471"/>
    </location>
</feature>
<dbReference type="PANTHER" id="PTHR23309:SF49">
    <property type="entry name" value="PEROXISOMAL BIFUNCTIONAL ENZYME"/>
    <property type="match status" value="1"/>
</dbReference>
<evidence type="ECO:0000256" key="8">
    <source>
        <dbReference type="ARBA" id="ARBA00023027"/>
    </source>
</evidence>
<dbReference type="SUPFAM" id="SSF48179">
    <property type="entry name" value="6-phosphogluconate dehydrogenase C-terminal domain-like"/>
    <property type="match status" value="2"/>
</dbReference>
<sequence length="689" mass="73042">MALTVGYEVDEGVAVLSLQNPPVNALGIALRRDLLAAFETALADRSVRVIVLIGQGKLFCAGGDISEFGKPFKAPWVPELFNTVEQSTKPVIAAIHGAALGGGMELALACHYRVCEARARIGFPEVSLGLLPGAGGTQRAPRLCGAETALELMITGKSVAAGSGAARVFFDLIVKEGLREAAMTFAQRLVEKGLPVRRTRDARNGLKDAAAYQTAIAKWRKRLGKGGAEAPGEILRCVEAAALLPFDVGMAFERAAFDTLEQSETSRALRHVFFAENKVAKIPEAKAGHARALEQIGVIGGGTRGAGLVALSLMAGFEVVLVEKDAPSLARALTRLRRLLDRAVSRGQLSALRRDGIEALLHGKTDMVALSEADLVIVAAGGDALEQGQIFAQLDAVVKDGAVLASASPFADIGALAERTGCAEDVLGLHFSLPTQMSDLVEVAVGPASGADAVVTATTFARKLGKVPVRVLGVPGRIGGRLMAAYQAAADRLVMSGALPQEVDRAMRRWGMALGPYQLADVMGLERVLARQEECGHDRRVALLRALIKDGRLGRKTSKGWYRYDADGGRVDPEVAAMIASLRGQTGGGSFPDESDIQRLCLAAMANEGARMVEEGHVMRPGDIDVAMIRGFAFPRWRGGPMQAADSAGLLSLRNLLRTCAQDGDAFWRPVNLLDDLIKNGRHFSDLNG</sequence>
<evidence type="ECO:0000256" key="2">
    <source>
        <dbReference type="ARBA" id="ARBA00005005"/>
    </source>
</evidence>
<dbReference type="UniPathway" id="UPA00659"/>
<evidence type="ECO:0000256" key="1">
    <source>
        <dbReference type="ARBA" id="ARBA00004275"/>
    </source>
</evidence>
<evidence type="ECO:0000256" key="3">
    <source>
        <dbReference type="ARBA" id="ARBA00008750"/>
    </source>
</evidence>
<dbReference type="GO" id="GO:0003857">
    <property type="term" value="F:(3S)-3-hydroxyacyl-CoA dehydrogenase (NAD+) activity"/>
    <property type="evidence" value="ECO:0007669"/>
    <property type="project" value="UniProtKB-EC"/>
</dbReference>
<dbReference type="GO" id="GO:0070403">
    <property type="term" value="F:NAD+ binding"/>
    <property type="evidence" value="ECO:0007669"/>
    <property type="project" value="InterPro"/>
</dbReference>
<comment type="similarity">
    <text evidence="15">Belongs to the enoyl-CoA hydratase/isomerase family.</text>
</comment>
<dbReference type="GO" id="GO:0004300">
    <property type="term" value="F:enoyl-CoA hydratase activity"/>
    <property type="evidence" value="ECO:0007669"/>
    <property type="project" value="UniProtKB-ARBA"/>
</dbReference>
<evidence type="ECO:0000313" key="18">
    <source>
        <dbReference type="EMBL" id="SFM77322.1"/>
    </source>
</evidence>
<dbReference type="RefSeq" id="WP_093097074.1">
    <property type="nucleotide sequence ID" value="NZ_FOTQ01000018.1"/>
</dbReference>
<evidence type="ECO:0000259" key="16">
    <source>
        <dbReference type="Pfam" id="PF00725"/>
    </source>
</evidence>
<dbReference type="Pfam" id="PF00725">
    <property type="entry name" value="3HCDH"/>
    <property type="match status" value="2"/>
</dbReference>
<feature type="domain" description="3-hydroxyacyl-CoA dehydrogenase C-terminal" evidence="16">
    <location>
        <begin position="478"/>
        <end position="564"/>
    </location>
</feature>
<keyword evidence="9" id="KW-0443">Lipid metabolism</keyword>
<evidence type="ECO:0000256" key="4">
    <source>
        <dbReference type="ARBA" id="ARBA00011245"/>
    </source>
</evidence>
<dbReference type="EMBL" id="FOTQ01000018">
    <property type="protein sequence ID" value="SFM77322.1"/>
    <property type="molecule type" value="Genomic_DNA"/>
</dbReference>
<keyword evidence="6" id="KW-0442">Lipid degradation</keyword>
<evidence type="ECO:0000256" key="7">
    <source>
        <dbReference type="ARBA" id="ARBA00023002"/>
    </source>
</evidence>
<evidence type="ECO:0000256" key="14">
    <source>
        <dbReference type="ARBA" id="ARBA00049556"/>
    </source>
</evidence>
<dbReference type="InterPro" id="IPR006108">
    <property type="entry name" value="3HC_DH_C"/>
</dbReference>
<proteinExistence type="inferred from homology"/>
<dbReference type="Gene3D" id="3.40.50.720">
    <property type="entry name" value="NAD(P)-binding Rossmann-like Domain"/>
    <property type="match status" value="1"/>
</dbReference>
<evidence type="ECO:0000256" key="15">
    <source>
        <dbReference type="RuleBase" id="RU003707"/>
    </source>
</evidence>
<dbReference type="InterPro" id="IPR008927">
    <property type="entry name" value="6-PGluconate_DH-like_C_sf"/>
</dbReference>
<name>A0A1I4TKR0_9RHOB</name>
<dbReference type="InterPro" id="IPR006176">
    <property type="entry name" value="3-OHacyl-CoA_DH_NAD-bd"/>
</dbReference>
<comment type="similarity">
    <text evidence="3">In the N-terminal section; belongs to the enoyl-CoA hydratase/isomerase family.</text>
</comment>
<organism evidence="18 19">
    <name type="scientific">Shimia aestuarii</name>
    <dbReference type="NCBI Taxonomy" id="254406"/>
    <lineage>
        <taxon>Bacteria</taxon>
        <taxon>Pseudomonadati</taxon>
        <taxon>Pseudomonadota</taxon>
        <taxon>Alphaproteobacteria</taxon>
        <taxon>Rhodobacterales</taxon>
        <taxon>Roseobacteraceae</taxon>
    </lineage>
</organism>
<keyword evidence="10" id="KW-0576">Peroxisome</keyword>
<dbReference type="CDD" id="cd06558">
    <property type="entry name" value="crotonase-like"/>
    <property type="match status" value="1"/>
</dbReference>
<dbReference type="InterPro" id="IPR018376">
    <property type="entry name" value="Enoyl-CoA_hyd/isom_CS"/>
</dbReference>
<keyword evidence="12" id="KW-0456">Lyase</keyword>